<dbReference type="PROSITE" id="PS50110">
    <property type="entry name" value="RESPONSE_REGULATORY"/>
    <property type="match status" value="1"/>
</dbReference>
<dbReference type="SMART" id="SM00421">
    <property type="entry name" value="HTH_LUXR"/>
    <property type="match status" value="1"/>
</dbReference>
<feature type="domain" description="Response regulatory" evidence="7">
    <location>
        <begin position="3"/>
        <end position="117"/>
    </location>
</feature>
<sequence length="225" mass="23834">MPNALVIDPHAAIREAVHGALTAQAGFREVRLAPGGSTALLALRERAADLVVTDLQLDDVPGDAVLEEVVSSWPETRVLVVSAQRRAAERALLAGAHGFIDKNNGLDGLVDAVRALMGGYAAFPLKALPTFRRAATNPADPRTLLSRRELTVLRFLAAGHSNKSVSMVLNISNKTVSSHKASIMAKLGLSSLIDLAEFARIHRLAPPEVVPPPLPRVRGHGGLAP</sequence>
<evidence type="ECO:0000259" key="7">
    <source>
        <dbReference type="PROSITE" id="PS50110"/>
    </source>
</evidence>
<dbReference type="Proteomes" id="UP000270411">
    <property type="component" value="Chromosome 1"/>
</dbReference>
<dbReference type="Pfam" id="PF00196">
    <property type="entry name" value="GerE"/>
    <property type="match status" value="1"/>
</dbReference>
<dbReference type="Gene3D" id="3.40.50.2300">
    <property type="match status" value="1"/>
</dbReference>
<dbReference type="InterPro" id="IPR039420">
    <property type="entry name" value="WalR-like"/>
</dbReference>
<keyword evidence="2" id="KW-0805">Transcription regulation</keyword>
<dbReference type="InterPro" id="IPR058245">
    <property type="entry name" value="NreC/VraR/RcsB-like_REC"/>
</dbReference>
<keyword evidence="3 8" id="KW-0238">DNA-binding</keyword>
<dbReference type="PROSITE" id="PS00622">
    <property type="entry name" value="HTH_LUXR_1"/>
    <property type="match status" value="1"/>
</dbReference>
<dbReference type="PRINTS" id="PR00038">
    <property type="entry name" value="HTHLUXR"/>
</dbReference>
<protein>
    <submittedName>
        <fullName evidence="8">DNA-binding response regulator</fullName>
    </submittedName>
</protein>
<dbReference type="RefSeq" id="WP_124682372.1">
    <property type="nucleotide sequence ID" value="NZ_CP033969.1"/>
</dbReference>
<dbReference type="InterPro" id="IPR000792">
    <property type="entry name" value="Tscrpt_reg_LuxR_C"/>
</dbReference>
<evidence type="ECO:0000256" key="2">
    <source>
        <dbReference type="ARBA" id="ARBA00023015"/>
    </source>
</evidence>
<dbReference type="InterPro" id="IPR011006">
    <property type="entry name" value="CheY-like_superfamily"/>
</dbReference>
<organism evidence="8 9">
    <name type="scientific">Cupriavidus pauculus</name>
    <dbReference type="NCBI Taxonomy" id="82633"/>
    <lineage>
        <taxon>Bacteria</taxon>
        <taxon>Pseudomonadati</taxon>
        <taxon>Pseudomonadota</taxon>
        <taxon>Betaproteobacteria</taxon>
        <taxon>Burkholderiales</taxon>
        <taxon>Burkholderiaceae</taxon>
        <taxon>Cupriavidus</taxon>
    </lineage>
</organism>
<dbReference type="GO" id="GO:0006355">
    <property type="term" value="P:regulation of DNA-templated transcription"/>
    <property type="evidence" value="ECO:0007669"/>
    <property type="project" value="InterPro"/>
</dbReference>
<proteinExistence type="predicted"/>
<reference evidence="9" key="1">
    <citation type="submission" date="2018-11" db="EMBL/GenBank/DDBJ databases">
        <title>FDA dAtabase for Regulatory Grade micrObial Sequences (FDA-ARGOS): Supporting development and validation of Infectious Disease Dx tests.</title>
        <authorList>
            <person name="Goldberg B."/>
            <person name="Campos J."/>
            <person name="Tallon L."/>
            <person name="Sadzewicz L."/>
            <person name="Zhao X."/>
            <person name="Vavikolanu K."/>
            <person name="Mehta A."/>
            <person name="Aluvathingal J."/>
            <person name="Nadendla S."/>
            <person name="Geyer C."/>
            <person name="Nandy P."/>
            <person name="Yan Y."/>
            <person name="Sichtig H."/>
        </authorList>
    </citation>
    <scope>NUCLEOTIDE SEQUENCE [LARGE SCALE GENOMIC DNA]</scope>
    <source>
        <strain evidence="9">FDAARGOS_614</strain>
    </source>
</reference>
<name>A0A3G8GWY0_9BURK</name>
<dbReference type="SUPFAM" id="SSF52172">
    <property type="entry name" value="CheY-like"/>
    <property type="match status" value="1"/>
</dbReference>
<dbReference type="EMBL" id="CP033969">
    <property type="protein sequence ID" value="AZG12479.1"/>
    <property type="molecule type" value="Genomic_DNA"/>
</dbReference>
<keyword evidence="4" id="KW-0804">Transcription</keyword>
<dbReference type="InterPro" id="IPR001789">
    <property type="entry name" value="Sig_transdc_resp-reg_receiver"/>
</dbReference>
<keyword evidence="1 5" id="KW-0597">Phosphoprotein</keyword>
<feature type="modified residue" description="4-aspartylphosphate" evidence="5">
    <location>
        <position position="54"/>
    </location>
</feature>
<dbReference type="Pfam" id="PF00072">
    <property type="entry name" value="Response_reg"/>
    <property type="match status" value="1"/>
</dbReference>
<dbReference type="PANTHER" id="PTHR43214:SF41">
    <property type="entry name" value="NITRATE_NITRITE RESPONSE REGULATOR PROTEIN NARP"/>
    <property type="match status" value="1"/>
</dbReference>
<evidence type="ECO:0000313" key="9">
    <source>
        <dbReference type="Proteomes" id="UP000270411"/>
    </source>
</evidence>
<evidence type="ECO:0000256" key="3">
    <source>
        <dbReference type="ARBA" id="ARBA00023125"/>
    </source>
</evidence>
<dbReference type="SMART" id="SM00448">
    <property type="entry name" value="REC"/>
    <property type="match status" value="1"/>
</dbReference>
<evidence type="ECO:0000313" key="8">
    <source>
        <dbReference type="EMBL" id="AZG12479.1"/>
    </source>
</evidence>
<dbReference type="GO" id="GO:0003677">
    <property type="term" value="F:DNA binding"/>
    <property type="evidence" value="ECO:0007669"/>
    <property type="project" value="UniProtKB-KW"/>
</dbReference>
<dbReference type="CDD" id="cd17535">
    <property type="entry name" value="REC_NarL-like"/>
    <property type="match status" value="1"/>
</dbReference>
<evidence type="ECO:0000259" key="6">
    <source>
        <dbReference type="PROSITE" id="PS50043"/>
    </source>
</evidence>
<evidence type="ECO:0000256" key="5">
    <source>
        <dbReference type="PROSITE-ProRule" id="PRU00169"/>
    </source>
</evidence>
<dbReference type="InterPro" id="IPR016032">
    <property type="entry name" value="Sig_transdc_resp-reg_C-effctor"/>
</dbReference>
<dbReference type="OrthoDB" id="9816469at2"/>
<evidence type="ECO:0000256" key="1">
    <source>
        <dbReference type="ARBA" id="ARBA00022553"/>
    </source>
</evidence>
<dbReference type="GO" id="GO:0000160">
    <property type="term" value="P:phosphorelay signal transduction system"/>
    <property type="evidence" value="ECO:0007669"/>
    <property type="project" value="InterPro"/>
</dbReference>
<dbReference type="PANTHER" id="PTHR43214">
    <property type="entry name" value="TWO-COMPONENT RESPONSE REGULATOR"/>
    <property type="match status" value="1"/>
</dbReference>
<dbReference type="KEGG" id="cpau:EHF44_03000"/>
<dbReference type="CDD" id="cd06170">
    <property type="entry name" value="LuxR_C_like"/>
    <property type="match status" value="1"/>
</dbReference>
<feature type="domain" description="HTH luxR-type" evidence="6">
    <location>
        <begin position="138"/>
        <end position="203"/>
    </location>
</feature>
<accession>A0A3G8GWY0</accession>
<gene>
    <name evidence="8" type="ORF">EHF44_03000</name>
</gene>
<dbReference type="PROSITE" id="PS50043">
    <property type="entry name" value="HTH_LUXR_2"/>
    <property type="match status" value="1"/>
</dbReference>
<evidence type="ECO:0000256" key="4">
    <source>
        <dbReference type="ARBA" id="ARBA00023163"/>
    </source>
</evidence>
<dbReference type="SUPFAM" id="SSF46894">
    <property type="entry name" value="C-terminal effector domain of the bipartite response regulators"/>
    <property type="match status" value="1"/>
</dbReference>
<dbReference type="AlphaFoldDB" id="A0A3G8GWY0"/>